<evidence type="ECO:0000256" key="2">
    <source>
        <dbReference type="ARBA" id="ARBA00023125"/>
    </source>
</evidence>
<dbReference type="InterPro" id="IPR036388">
    <property type="entry name" value="WH-like_DNA-bd_sf"/>
</dbReference>
<sequence length="147" mass="16105">MAGRGTAVSDHLPLTENIVFLVAKAHQRTQGVLKGHLQPLGITPMQCLFMESLCSEEGLSVGEIGRRIALDTATLAGILDRLVNGGWVLRESDPADGRVARVYLTQKAREVIPQLCSAVNRTNDALLHGFSLEEKVLCKRFLRSIKE</sequence>
<dbReference type="PANTHER" id="PTHR42756:SF1">
    <property type="entry name" value="TRANSCRIPTIONAL REPRESSOR OF EMRAB OPERON"/>
    <property type="match status" value="1"/>
</dbReference>
<proteinExistence type="predicted"/>
<evidence type="ECO:0000259" key="4">
    <source>
        <dbReference type="PROSITE" id="PS50995"/>
    </source>
</evidence>
<dbReference type="InterPro" id="IPR036390">
    <property type="entry name" value="WH_DNA-bd_sf"/>
</dbReference>
<accession>A0ABS0YWA0</accession>
<dbReference type="SUPFAM" id="SSF46785">
    <property type="entry name" value="Winged helix' DNA-binding domain"/>
    <property type="match status" value="1"/>
</dbReference>
<keyword evidence="3" id="KW-0804">Transcription</keyword>
<dbReference type="InterPro" id="IPR023187">
    <property type="entry name" value="Tscrpt_reg_MarR-type_CS"/>
</dbReference>
<dbReference type="Pfam" id="PF12802">
    <property type="entry name" value="MarR_2"/>
    <property type="match status" value="1"/>
</dbReference>
<evidence type="ECO:0000313" key="5">
    <source>
        <dbReference type="EMBL" id="MBJ6802244.1"/>
    </source>
</evidence>
<keyword evidence="2" id="KW-0238">DNA-binding</keyword>
<evidence type="ECO:0000256" key="1">
    <source>
        <dbReference type="ARBA" id="ARBA00023015"/>
    </source>
</evidence>
<dbReference type="PRINTS" id="PR00598">
    <property type="entry name" value="HTHMARR"/>
</dbReference>
<dbReference type="PROSITE" id="PS50995">
    <property type="entry name" value="HTH_MARR_2"/>
    <property type="match status" value="1"/>
</dbReference>
<dbReference type="PROSITE" id="PS01117">
    <property type="entry name" value="HTH_MARR_1"/>
    <property type="match status" value="1"/>
</dbReference>
<name>A0ABS0YWA0_9BACT</name>
<dbReference type="InterPro" id="IPR000835">
    <property type="entry name" value="HTH_MarR-typ"/>
</dbReference>
<reference evidence="5 6" key="1">
    <citation type="submission" date="2020-12" db="EMBL/GenBank/DDBJ databases">
        <title>Geomonas sp. Red259, isolated from paddy soil.</title>
        <authorList>
            <person name="Xu Z."/>
            <person name="Zhang Z."/>
            <person name="Masuda Y."/>
            <person name="Itoh H."/>
            <person name="Senoo K."/>
        </authorList>
    </citation>
    <scope>NUCLEOTIDE SEQUENCE [LARGE SCALE GENOMIC DNA]</scope>
    <source>
        <strain evidence="5 6">Red259</strain>
    </source>
</reference>
<protein>
    <submittedName>
        <fullName evidence="5">MarR family transcriptional regulator</fullName>
    </submittedName>
</protein>
<gene>
    <name evidence="5" type="ORF">JFN90_19125</name>
</gene>
<feature type="domain" description="HTH marR-type" evidence="4">
    <location>
        <begin position="15"/>
        <end position="147"/>
    </location>
</feature>
<keyword evidence="1" id="KW-0805">Transcription regulation</keyword>
<dbReference type="EMBL" id="JAEMHK010000017">
    <property type="protein sequence ID" value="MBJ6802244.1"/>
    <property type="molecule type" value="Genomic_DNA"/>
</dbReference>
<evidence type="ECO:0000256" key="3">
    <source>
        <dbReference type="ARBA" id="ARBA00023163"/>
    </source>
</evidence>
<dbReference type="Proteomes" id="UP000641025">
    <property type="component" value="Unassembled WGS sequence"/>
</dbReference>
<keyword evidence="6" id="KW-1185">Reference proteome</keyword>
<evidence type="ECO:0000313" key="6">
    <source>
        <dbReference type="Proteomes" id="UP000641025"/>
    </source>
</evidence>
<dbReference type="SMART" id="SM00347">
    <property type="entry name" value="HTH_MARR"/>
    <property type="match status" value="1"/>
</dbReference>
<organism evidence="5 6">
    <name type="scientific">Geomonas propionica</name>
    <dbReference type="NCBI Taxonomy" id="2798582"/>
    <lineage>
        <taxon>Bacteria</taxon>
        <taxon>Pseudomonadati</taxon>
        <taxon>Thermodesulfobacteriota</taxon>
        <taxon>Desulfuromonadia</taxon>
        <taxon>Geobacterales</taxon>
        <taxon>Geobacteraceae</taxon>
        <taxon>Geomonas</taxon>
    </lineage>
</organism>
<comment type="caution">
    <text evidence="5">The sequence shown here is derived from an EMBL/GenBank/DDBJ whole genome shotgun (WGS) entry which is preliminary data.</text>
</comment>
<dbReference type="Gene3D" id="1.10.10.10">
    <property type="entry name" value="Winged helix-like DNA-binding domain superfamily/Winged helix DNA-binding domain"/>
    <property type="match status" value="1"/>
</dbReference>
<dbReference type="PANTHER" id="PTHR42756">
    <property type="entry name" value="TRANSCRIPTIONAL REGULATOR, MARR"/>
    <property type="match status" value="1"/>
</dbReference>